<evidence type="ECO:0000313" key="3">
    <source>
        <dbReference type="EMBL" id="XDI04207.1"/>
    </source>
</evidence>
<sequence length="180" mass="19254">MDDTFALRLRHARDERGLSLSELARRSRIGKGTISELENGRRGARLDTLFALSTALEVPLGELIPSAGGDEPPVVAGDSVIATPLATWRSGGETIEAYRASVTTTTQHSEAHGAGVDETVTVIRGRVALGPEPLERELGPGDSLRYPGDVPHVFTALGGEAEVILLMHYPASARRERHAQ</sequence>
<dbReference type="EMBL" id="CP162511">
    <property type="protein sequence ID" value="XDI04207.1"/>
    <property type="molecule type" value="Genomic_DNA"/>
</dbReference>
<proteinExistence type="predicted"/>
<name>A0AB39BCF6_9MICO</name>
<gene>
    <name evidence="3" type="ORF">ABFY20_12710</name>
</gene>
<dbReference type="AlphaFoldDB" id="A0AB39BCF6"/>
<organism evidence="3">
    <name type="scientific">Herbiconiux sp. A18JL235</name>
    <dbReference type="NCBI Taxonomy" id="3152363"/>
    <lineage>
        <taxon>Bacteria</taxon>
        <taxon>Bacillati</taxon>
        <taxon>Actinomycetota</taxon>
        <taxon>Actinomycetes</taxon>
        <taxon>Micrococcales</taxon>
        <taxon>Microbacteriaceae</taxon>
        <taxon>Herbiconiux</taxon>
    </lineage>
</organism>
<evidence type="ECO:0000256" key="1">
    <source>
        <dbReference type="ARBA" id="ARBA00023125"/>
    </source>
</evidence>
<feature type="domain" description="HTH cro/C1-type" evidence="2">
    <location>
        <begin position="9"/>
        <end position="63"/>
    </location>
</feature>
<reference evidence="3" key="1">
    <citation type="submission" date="2024-05" db="EMBL/GenBank/DDBJ databases">
        <title>Herbiconiux sp. A18JL235.</title>
        <authorList>
            <person name="Zhang G."/>
        </authorList>
    </citation>
    <scope>NUCLEOTIDE SEQUENCE</scope>
    <source>
        <strain evidence="3">A18JL235</strain>
    </source>
</reference>
<dbReference type="InterPro" id="IPR010982">
    <property type="entry name" value="Lambda_DNA-bd_dom_sf"/>
</dbReference>
<dbReference type="CDD" id="cd00093">
    <property type="entry name" value="HTH_XRE"/>
    <property type="match status" value="1"/>
</dbReference>
<dbReference type="PROSITE" id="PS50943">
    <property type="entry name" value="HTH_CROC1"/>
    <property type="match status" value="1"/>
</dbReference>
<dbReference type="Gene3D" id="1.10.260.40">
    <property type="entry name" value="lambda repressor-like DNA-binding domains"/>
    <property type="match status" value="1"/>
</dbReference>
<keyword evidence="1" id="KW-0238">DNA-binding</keyword>
<dbReference type="RefSeq" id="WP_368496616.1">
    <property type="nucleotide sequence ID" value="NZ_CP162511.1"/>
</dbReference>
<protein>
    <submittedName>
        <fullName evidence="3">Helix-turn-helix domain-containing protein</fullName>
    </submittedName>
</protein>
<accession>A0AB39BCF6</accession>
<dbReference type="GO" id="GO:0005829">
    <property type="term" value="C:cytosol"/>
    <property type="evidence" value="ECO:0007669"/>
    <property type="project" value="TreeGrafter"/>
</dbReference>
<dbReference type="SMART" id="SM00530">
    <property type="entry name" value="HTH_XRE"/>
    <property type="match status" value="1"/>
</dbReference>
<dbReference type="GO" id="GO:0003700">
    <property type="term" value="F:DNA-binding transcription factor activity"/>
    <property type="evidence" value="ECO:0007669"/>
    <property type="project" value="TreeGrafter"/>
</dbReference>
<dbReference type="InterPro" id="IPR001387">
    <property type="entry name" value="Cro/C1-type_HTH"/>
</dbReference>
<dbReference type="SUPFAM" id="SSF51182">
    <property type="entry name" value="RmlC-like cupins"/>
    <property type="match status" value="1"/>
</dbReference>
<dbReference type="InterPro" id="IPR014710">
    <property type="entry name" value="RmlC-like_jellyroll"/>
</dbReference>
<dbReference type="InterPro" id="IPR050807">
    <property type="entry name" value="TransReg_Diox_bact_type"/>
</dbReference>
<dbReference type="Gene3D" id="2.60.120.10">
    <property type="entry name" value="Jelly Rolls"/>
    <property type="match status" value="1"/>
</dbReference>
<dbReference type="PANTHER" id="PTHR46797:SF1">
    <property type="entry name" value="METHYLPHOSPHONATE SYNTHASE"/>
    <property type="match status" value="1"/>
</dbReference>
<evidence type="ECO:0000259" key="2">
    <source>
        <dbReference type="PROSITE" id="PS50943"/>
    </source>
</evidence>
<dbReference type="SUPFAM" id="SSF47413">
    <property type="entry name" value="lambda repressor-like DNA-binding domains"/>
    <property type="match status" value="1"/>
</dbReference>
<dbReference type="InterPro" id="IPR011051">
    <property type="entry name" value="RmlC_Cupin_sf"/>
</dbReference>
<dbReference type="PANTHER" id="PTHR46797">
    <property type="entry name" value="HTH-TYPE TRANSCRIPTIONAL REGULATOR"/>
    <property type="match status" value="1"/>
</dbReference>
<dbReference type="Pfam" id="PF01381">
    <property type="entry name" value="HTH_3"/>
    <property type="match status" value="1"/>
</dbReference>
<dbReference type="CDD" id="cd02209">
    <property type="entry name" value="cupin_XRE_C"/>
    <property type="match status" value="1"/>
</dbReference>
<dbReference type="GO" id="GO:0003677">
    <property type="term" value="F:DNA binding"/>
    <property type="evidence" value="ECO:0007669"/>
    <property type="project" value="UniProtKB-KW"/>
</dbReference>